<dbReference type="GO" id="GO:0003827">
    <property type="term" value="F:alpha-1,3-mannosylglycoprotein 2-beta-N-acetylglucosaminyltransferase activity"/>
    <property type="evidence" value="ECO:0007669"/>
    <property type="project" value="UniProtKB-EC"/>
</dbReference>
<dbReference type="PANTHER" id="PTHR10468">
    <property type="entry name" value="PROTEIN O-LINKED-MANNOSE BETA-1,2-N-ACETYLGLUCOSAMINYLTRANSFERASE 1/ALPHA-1,3-MANNOSYL-GLYCOPROTEIN 2-BETA-N-ACETYLGLUCOSAMINYLTRANSFERASE"/>
    <property type="match status" value="1"/>
</dbReference>
<evidence type="ECO:0000256" key="11">
    <source>
        <dbReference type="ARBA" id="ARBA00023034"/>
    </source>
</evidence>
<dbReference type="InterPro" id="IPR004139">
    <property type="entry name" value="Glyco_trans_13"/>
</dbReference>
<dbReference type="SUPFAM" id="SSF53448">
    <property type="entry name" value="Nucleotide-diphospho-sugar transferases"/>
    <property type="match status" value="1"/>
</dbReference>
<dbReference type="Pfam" id="PF03071">
    <property type="entry name" value="GNT-I"/>
    <property type="match status" value="1"/>
</dbReference>
<evidence type="ECO:0000313" key="20">
    <source>
        <dbReference type="Proteomes" id="UP000291116"/>
    </source>
</evidence>
<keyword evidence="11" id="KW-0333">Golgi apparatus</keyword>
<keyword evidence="5" id="KW-0328">Glycosyltransferase</keyword>
<comment type="catalytic activity">
    <reaction evidence="16">
        <text>N(4)-(alpha-D-Man-(1-&gt;3)-[alpha-D-Man-(1-&gt;3)-[alpha-D-Man-(1-&gt;6)]-alpha-D-Man-(1-&gt;6)]-beta-D-Man-(1-&gt;4)-beta-D-GlcNAc-(1-&gt;4)-beta-D-GlcNAc)-L-asparaginyl-[protein] (N-glucan mannose isomer 5A1,2) + UDP-N-acetyl-alpha-D-glucosamine = N(4)-{beta-D-GlcNAc-(1-&gt;2)-alpha-D-Man-(1-&gt;3)-[alpha-D-Man-(1-&gt;3)-[alpha-D-Man-(1-&gt;6)]-alpha-D-Man-(1-&gt;6)]-beta-D-Man-(1-&gt;4)-beta-D-GlcNAc-(1-&gt;4)-beta-D-GlcNAc}-L-asparaginyl-[protein] + UDP + H(+)</text>
        <dbReference type="Rhea" id="RHEA:11456"/>
        <dbReference type="Rhea" id="RHEA-COMP:14367"/>
        <dbReference type="Rhea" id="RHEA-COMP:14368"/>
        <dbReference type="ChEBI" id="CHEBI:15378"/>
        <dbReference type="ChEBI" id="CHEBI:57705"/>
        <dbReference type="ChEBI" id="CHEBI:58223"/>
        <dbReference type="ChEBI" id="CHEBI:59087"/>
        <dbReference type="ChEBI" id="CHEBI:60625"/>
        <dbReference type="EC" id="2.4.1.101"/>
    </reaction>
</comment>
<name>A0A448Z4X8_9STRA</name>
<evidence type="ECO:0000256" key="9">
    <source>
        <dbReference type="ARBA" id="ARBA00022968"/>
    </source>
</evidence>
<reference evidence="19 20" key="1">
    <citation type="submission" date="2019-01" db="EMBL/GenBank/DDBJ databases">
        <authorList>
            <person name="Ferrante I. M."/>
        </authorList>
    </citation>
    <scope>NUCLEOTIDE SEQUENCE [LARGE SCALE GENOMIC DNA]</scope>
    <source>
        <strain evidence="19 20">B856</strain>
    </source>
</reference>
<keyword evidence="9" id="KW-0735">Signal-anchor</keyword>
<dbReference type="Proteomes" id="UP000291116">
    <property type="component" value="Unassembled WGS sequence"/>
</dbReference>
<dbReference type="GO" id="GO:0000139">
    <property type="term" value="C:Golgi membrane"/>
    <property type="evidence" value="ECO:0007669"/>
    <property type="project" value="UniProtKB-SubCell"/>
</dbReference>
<evidence type="ECO:0000256" key="3">
    <source>
        <dbReference type="ARBA" id="ARBA00004922"/>
    </source>
</evidence>
<dbReference type="InterPro" id="IPR029044">
    <property type="entry name" value="Nucleotide-diphossugar_trans"/>
</dbReference>
<evidence type="ECO:0000256" key="2">
    <source>
        <dbReference type="ARBA" id="ARBA00004323"/>
    </source>
</evidence>
<keyword evidence="13" id="KW-0464">Manganese</keyword>
<evidence type="ECO:0000256" key="15">
    <source>
        <dbReference type="ARBA" id="ARBA00041712"/>
    </source>
</evidence>
<keyword evidence="7 18" id="KW-0812">Transmembrane</keyword>
<feature type="region of interest" description="Disordered" evidence="17">
    <location>
        <begin position="1"/>
        <end position="35"/>
    </location>
</feature>
<keyword evidence="6" id="KW-0808">Transferase</keyword>
<evidence type="ECO:0000256" key="4">
    <source>
        <dbReference type="ARBA" id="ARBA00006492"/>
    </source>
</evidence>
<keyword evidence="10 18" id="KW-1133">Transmembrane helix</keyword>
<dbReference type="Gene3D" id="3.10.180.20">
    <property type="entry name" value="N-Acetylglucosaminyltransferase I, Domain 2"/>
    <property type="match status" value="1"/>
</dbReference>
<accession>A0A448Z4X8</accession>
<protein>
    <recommendedName>
        <fullName evidence="14">alpha-1,3-mannosyl-glycoprotein 2-beta-N-acetylglucosaminyltransferase</fullName>
        <ecNumber evidence="14">2.4.1.101</ecNumber>
    </recommendedName>
    <alternativeName>
        <fullName evidence="15">N-glycosyl-oligosaccharide-glycoprotein N-acetylglucosaminyltransferase I</fullName>
    </alternativeName>
</protein>
<evidence type="ECO:0000256" key="5">
    <source>
        <dbReference type="ARBA" id="ARBA00022676"/>
    </source>
</evidence>
<dbReference type="FunFam" id="3.90.550.10:FF:000252">
    <property type="entry name" value="Protein O-linked-mannose beta-1,2-N-acetylglucosaminyltransferase 1"/>
    <property type="match status" value="1"/>
</dbReference>
<evidence type="ECO:0000256" key="14">
    <source>
        <dbReference type="ARBA" id="ARBA00038949"/>
    </source>
</evidence>
<evidence type="ECO:0000256" key="13">
    <source>
        <dbReference type="ARBA" id="ARBA00023211"/>
    </source>
</evidence>
<evidence type="ECO:0000256" key="7">
    <source>
        <dbReference type="ARBA" id="ARBA00022692"/>
    </source>
</evidence>
<evidence type="ECO:0000256" key="12">
    <source>
        <dbReference type="ARBA" id="ARBA00023136"/>
    </source>
</evidence>
<evidence type="ECO:0000256" key="6">
    <source>
        <dbReference type="ARBA" id="ARBA00022679"/>
    </source>
</evidence>
<keyword evidence="20" id="KW-1185">Reference proteome</keyword>
<dbReference type="OrthoDB" id="440755at2759"/>
<dbReference type="EC" id="2.4.1.101" evidence="14"/>
<dbReference type="InterPro" id="IPR052261">
    <property type="entry name" value="Glycosyltransferase_13"/>
</dbReference>
<comment type="pathway">
    <text evidence="3">Protein modification; protein glycosylation.</text>
</comment>
<evidence type="ECO:0000256" key="18">
    <source>
        <dbReference type="SAM" id="Phobius"/>
    </source>
</evidence>
<feature type="transmembrane region" description="Helical" evidence="18">
    <location>
        <begin position="45"/>
        <end position="67"/>
    </location>
</feature>
<gene>
    <name evidence="19" type="ORF">PSNMU_V1.4_AUG-EV-PASAV3_0039640</name>
</gene>
<comment type="cofactor">
    <cofactor evidence="1">
        <name>Mn(2+)</name>
        <dbReference type="ChEBI" id="CHEBI:29035"/>
    </cofactor>
</comment>
<keyword evidence="12 18" id="KW-0472">Membrane</keyword>
<evidence type="ECO:0000256" key="10">
    <source>
        <dbReference type="ARBA" id="ARBA00022989"/>
    </source>
</evidence>
<evidence type="ECO:0000256" key="1">
    <source>
        <dbReference type="ARBA" id="ARBA00001936"/>
    </source>
</evidence>
<comment type="similarity">
    <text evidence="4">Belongs to the glycosyltransferase 13 family.</text>
</comment>
<comment type="subcellular location">
    <subcellularLocation>
        <location evidence="2">Golgi apparatus membrane</location>
        <topology evidence="2">Single-pass type II membrane protein</topology>
    </subcellularLocation>
</comment>
<dbReference type="GO" id="GO:0046872">
    <property type="term" value="F:metal ion binding"/>
    <property type="evidence" value="ECO:0007669"/>
    <property type="project" value="UniProtKB-KW"/>
</dbReference>
<keyword evidence="8" id="KW-0479">Metal-binding</keyword>
<dbReference type="Gene3D" id="3.90.550.10">
    <property type="entry name" value="Spore Coat Polysaccharide Biosynthesis Protein SpsA, Chain A"/>
    <property type="match status" value="1"/>
</dbReference>
<evidence type="ECO:0000256" key="16">
    <source>
        <dbReference type="ARBA" id="ARBA00049421"/>
    </source>
</evidence>
<organism evidence="19 20">
    <name type="scientific">Pseudo-nitzschia multistriata</name>
    <dbReference type="NCBI Taxonomy" id="183589"/>
    <lineage>
        <taxon>Eukaryota</taxon>
        <taxon>Sar</taxon>
        <taxon>Stramenopiles</taxon>
        <taxon>Ochrophyta</taxon>
        <taxon>Bacillariophyta</taxon>
        <taxon>Bacillariophyceae</taxon>
        <taxon>Bacillariophycidae</taxon>
        <taxon>Bacillariales</taxon>
        <taxon>Bacillariaceae</taxon>
        <taxon>Pseudo-nitzschia</taxon>
    </lineage>
</organism>
<evidence type="ECO:0000256" key="17">
    <source>
        <dbReference type="SAM" id="MobiDB-lite"/>
    </source>
</evidence>
<evidence type="ECO:0000256" key="8">
    <source>
        <dbReference type="ARBA" id="ARBA00022723"/>
    </source>
</evidence>
<sequence length="473" mass="54225">MAVSNRKPRDGAAGSRARTKISSKRGTTPPRLRRRRIRRNVCRRFKAVAATVMSVLLLLWIAFFWGVSSGYFGSWIRMPMGSGKDFPLSPHISNPKPIPSGVNDHDSFAMNTNAYQSPLLIITCKRPNYLNRTLEHVLATIPQPCGFGCPVVVSEDGDRKENEELLFSFRERFKAKGIPLLHIHHKEKKNLRQANSYVKLARHFGWAISSVFDGTALSSDALPERIMILEEDIEVAPDFFSYMESTSTLLDTDPTLLAVSAFNDNGHLKYGDPKRLLRSDFFPGLGWMMTRNLWTEELQSKWPYKNGYWDDWLRETEQRKNRQIIRPEVSRTYHFGSKGGASQNEFGNILERVKINKDPIRWERENLSYLESSAFEAEYERLVSSSKLVKTVKDAKEVVEDLNARIEYEDFSDFQLLAKELGIMDDEKAAVPRTAYRGIVEVRVGTNLLFLTQKGEFNGYKPVLLRGKYKPKN</sequence>
<dbReference type="EMBL" id="CAACVS010000114">
    <property type="protein sequence ID" value="VEU37088.1"/>
    <property type="molecule type" value="Genomic_DNA"/>
</dbReference>
<dbReference type="UniPathway" id="UPA00378"/>
<dbReference type="AlphaFoldDB" id="A0A448Z4X8"/>
<dbReference type="PANTHER" id="PTHR10468:SF0">
    <property type="entry name" value="ALPHA-1,3-MANNOSYL-GLYCOPROTEIN 2-BETA-N-ACETYLGLUCOSAMINYLTRANSFERASE"/>
    <property type="match status" value="1"/>
</dbReference>
<evidence type="ECO:0000313" key="19">
    <source>
        <dbReference type="EMBL" id="VEU37088.1"/>
    </source>
</evidence>
<proteinExistence type="inferred from homology"/>